<comment type="caution">
    <text evidence="2">The sequence shown here is derived from an EMBL/GenBank/DDBJ whole genome shotgun (WGS) entry which is preliminary data.</text>
</comment>
<evidence type="ECO:0000313" key="3">
    <source>
        <dbReference type="Proteomes" id="UP000887013"/>
    </source>
</evidence>
<dbReference type="EMBL" id="BMAW01122735">
    <property type="protein sequence ID" value="GFU00153.1"/>
    <property type="molecule type" value="Genomic_DNA"/>
</dbReference>
<organism evidence="2 3">
    <name type="scientific">Nephila pilipes</name>
    <name type="common">Giant wood spider</name>
    <name type="synonym">Nephila maculata</name>
    <dbReference type="NCBI Taxonomy" id="299642"/>
    <lineage>
        <taxon>Eukaryota</taxon>
        <taxon>Metazoa</taxon>
        <taxon>Ecdysozoa</taxon>
        <taxon>Arthropoda</taxon>
        <taxon>Chelicerata</taxon>
        <taxon>Arachnida</taxon>
        <taxon>Araneae</taxon>
        <taxon>Araneomorphae</taxon>
        <taxon>Entelegynae</taxon>
        <taxon>Araneoidea</taxon>
        <taxon>Nephilidae</taxon>
        <taxon>Nephila</taxon>
    </lineage>
</organism>
<accession>A0A8X6UDT7</accession>
<sequence>NWFDAWISFLQARNGRKRNYEHKRSSLPYTHELMFRKYVFCHQRFYNRTAYIFTRTLEWNVQN</sequence>
<evidence type="ECO:0000313" key="2">
    <source>
        <dbReference type="EMBL" id="GFU00153.1"/>
    </source>
</evidence>
<dbReference type="EMBL" id="BMAW01020827">
    <property type="protein sequence ID" value="GFT70238.1"/>
    <property type="molecule type" value="Genomic_DNA"/>
</dbReference>
<keyword evidence="3" id="KW-1185">Reference proteome</keyword>
<feature type="non-terminal residue" evidence="2">
    <location>
        <position position="1"/>
    </location>
</feature>
<dbReference type="AlphaFoldDB" id="A0A8X6UDT7"/>
<evidence type="ECO:0000313" key="1">
    <source>
        <dbReference type="EMBL" id="GFT70238.1"/>
    </source>
</evidence>
<dbReference type="Proteomes" id="UP000887013">
    <property type="component" value="Unassembled WGS sequence"/>
</dbReference>
<proteinExistence type="predicted"/>
<gene>
    <name evidence="2" type="ORF">NPIL_311571</name>
    <name evidence="1" type="ORF">NPIL_628551</name>
</gene>
<reference evidence="2" key="1">
    <citation type="submission" date="2020-08" db="EMBL/GenBank/DDBJ databases">
        <title>Multicomponent nature underlies the extraordinary mechanical properties of spider dragline silk.</title>
        <authorList>
            <person name="Kono N."/>
            <person name="Nakamura H."/>
            <person name="Mori M."/>
            <person name="Yoshida Y."/>
            <person name="Ohtoshi R."/>
            <person name="Malay A.D."/>
            <person name="Moran D.A.P."/>
            <person name="Tomita M."/>
            <person name="Numata K."/>
            <person name="Arakawa K."/>
        </authorList>
    </citation>
    <scope>NUCLEOTIDE SEQUENCE</scope>
</reference>
<protein>
    <submittedName>
        <fullName evidence="2">Uncharacterized protein</fullName>
    </submittedName>
</protein>
<name>A0A8X6UDT7_NEPPI</name>